<reference evidence="8" key="1">
    <citation type="journal article" date="2010" name="Nature">
        <title>The Amphimedon queenslandica genome and the evolution of animal complexity.</title>
        <authorList>
            <person name="Srivastava M."/>
            <person name="Simakov O."/>
            <person name="Chapman J."/>
            <person name="Fahey B."/>
            <person name="Gauthier M.E."/>
            <person name="Mitros T."/>
            <person name="Richards G.S."/>
            <person name="Conaco C."/>
            <person name="Dacre M."/>
            <person name="Hellsten U."/>
            <person name="Larroux C."/>
            <person name="Putnam N.H."/>
            <person name="Stanke M."/>
            <person name="Adamska M."/>
            <person name="Darling A."/>
            <person name="Degnan S.M."/>
            <person name="Oakley T.H."/>
            <person name="Plachetzki D.C."/>
            <person name="Zhai Y."/>
            <person name="Adamski M."/>
            <person name="Calcino A."/>
            <person name="Cummins S.F."/>
            <person name="Goodstein D.M."/>
            <person name="Harris C."/>
            <person name="Jackson D.J."/>
            <person name="Leys S.P."/>
            <person name="Shu S."/>
            <person name="Woodcroft B.J."/>
            <person name="Vervoort M."/>
            <person name="Kosik K.S."/>
            <person name="Manning G."/>
            <person name="Degnan B.M."/>
            <person name="Rokhsar D.S."/>
        </authorList>
    </citation>
    <scope>NUCLEOTIDE SEQUENCE [LARGE SCALE GENOMIC DNA]</scope>
</reference>
<feature type="compositionally biased region" description="Low complexity" evidence="5">
    <location>
        <begin position="145"/>
        <end position="172"/>
    </location>
</feature>
<keyword evidence="2" id="KW-0227">DNA damage</keyword>
<keyword evidence="3" id="KW-0539">Nucleus</keyword>
<feature type="compositionally biased region" description="Basic residues" evidence="5">
    <location>
        <begin position="364"/>
        <end position="377"/>
    </location>
</feature>
<keyword evidence="4" id="KW-0175">Coiled coil</keyword>
<accession>A0A1X7V2C9</accession>
<evidence type="ECO:0000313" key="7">
    <source>
        <dbReference type="EnsemblMetazoa" id="Aqu2.1.33954_001"/>
    </source>
</evidence>
<protein>
    <recommendedName>
        <fullName evidence="6">DNA endonuclease activator Ctp1 C-terminal domain-containing protein</fullName>
    </recommendedName>
</protein>
<keyword evidence="8" id="KW-1185">Reference proteome</keyword>
<dbReference type="OrthoDB" id="5801062at2759"/>
<dbReference type="InterPro" id="IPR013882">
    <property type="entry name" value="Ctp1_C"/>
</dbReference>
<name>A0A1X7V2C9_AMPQE</name>
<reference evidence="7" key="2">
    <citation type="submission" date="2017-05" db="UniProtKB">
        <authorList>
            <consortium name="EnsemblMetazoa"/>
        </authorList>
    </citation>
    <scope>IDENTIFICATION</scope>
</reference>
<evidence type="ECO:0000313" key="8">
    <source>
        <dbReference type="Proteomes" id="UP000007879"/>
    </source>
</evidence>
<dbReference type="GO" id="GO:0006281">
    <property type="term" value="P:DNA repair"/>
    <property type="evidence" value="ECO:0007669"/>
    <property type="project" value="InterPro"/>
</dbReference>
<evidence type="ECO:0000256" key="5">
    <source>
        <dbReference type="SAM" id="MobiDB-lite"/>
    </source>
</evidence>
<proteinExistence type="predicted"/>
<evidence type="ECO:0000256" key="3">
    <source>
        <dbReference type="ARBA" id="ARBA00023242"/>
    </source>
</evidence>
<evidence type="ECO:0000256" key="1">
    <source>
        <dbReference type="ARBA" id="ARBA00004123"/>
    </source>
</evidence>
<feature type="region of interest" description="Disordered" evidence="5">
    <location>
        <begin position="92"/>
        <end position="216"/>
    </location>
</feature>
<dbReference type="InParanoid" id="A0A1X7V2C9"/>
<feature type="compositionally biased region" description="Basic and acidic residues" evidence="5">
    <location>
        <begin position="340"/>
        <end position="349"/>
    </location>
</feature>
<feature type="compositionally biased region" description="Basic residues" evidence="5">
    <location>
        <begin position="173"/>
        <end position="184"/>
    </location>
</feature>
<dbReference type="Pfam" id="PF08573">
    <property type="entry name" value="SAE2"/>
    <property type="match status" value="1"/>
</dbReference>
<dbReference type="GO" id="GO:0005634">
    <property type="term" value="C:nucleus"/>
    <property type="evidence" value="ECO:0007669"/>
    <property type="project" value="UniProtKB-SubCell"/>
</dbReference>
<dbReference type="EnsemblMetazoa" id="Aqu2.1.33954_001">
    <property type="protein sequence ID" value="Aqu2.1.33954_001"/>
    <property type="gene ID" value="Aqu2.1.33954"/>
</dbReference>
<feature type="region of interest" description="Disordered" evidence="5">
    <location>
        <begin position="333"/>
        <end position="379"/>
    </location>
</feature>
<dbReference type="AlphaFoldDB" id="A0A1X7V2C9"/>
<dbReference type="EnsemblMetazoa" id="XM_019995513.1">
    <property type="protein sequence ID" value="XP_019851072.1"/>
    <property type="gene ID" value="LOC109581418"/>
</dbReference>
<gene>
    <name evidence="7" type="primary">109581418</name>
</gene>
<dbReference type="STRING" id="400682.A0A1X7V2C9"/>
<feature type="compositionally biased region" description="Basic and acidic residues" evidence="5">
    <location>
        <begin position="185"/>
        <end position="216"/>
    </location>
</feature>
<dbReference type="Proteomes" id="UP000007879">
    <property type="component" value="Unassembled WGS sequence"/>
</dbReference>
<evidence type="ECO:0000259" key="6">
    <source>
        <dbReference type="Pfam" id="PF08573"/>
    </source>
</evidence>
<feature type="domain" description="DNA endonuclease activator Ctp1 C-terminal" evidence="6">
    <location>
        <begin position="497"/>
        <end position="531"/>
    </location>
</feature>
<evidence type="ECO:0000256" key="4">
    <source>
        <dbReference type="SAM" id="Coils"/>
    </source>
</evidence>
<organism evidence="7">
    <name type="scientific">Amphimedon queenslandica</name>
    <name type="common">Sponge</name>
    <dbReference type="NCBI Taxonomy" id="400682"/>
    <lineage>
        <taxon>Eukaryota</taxon>
        <taxon>Metazoa</taxon>
        <taxon>Porifera</taxon>
        <taxon>Demospongiae</taxon>
        <taxon>Heteroscleromorpha</taxon>
        <taxon>Haplosclerida</taxon>
        <taxon>Niphatidae</taxon>
        <taxon>Amphimedon</taxon>
    </lineage>
</organism>
<evidence type="ECO:0000256" key="2">
    <source>
        <dbReference type="ARBA" id="ARBA00022763"/>
    </source>
</evidence>
<sequence length="550" mass="61644">MEEASFESLLSKVLEKYRVELSRRQNQLEDSLKSHHEEIEVYRKRERQYIATIGKLKNKLLLKSDETKQLRDLLTLHNVVIPPLNELINIHSNRSHDDSSSTAAETSVLPEATPTVTPTNNITLQSLDQTTGSSPTEATPTSQDPPSSATPPVSVSPSNGSTSNTVSSSQGKRSLRLSRSKKRSIYHDTTDGAWTKEKDSSAQEKEIKNRTKPAEGVDRPDEVIVIDDINPGGVVLSKEGVVTNTEPDSQSVSSDDTVMCENKRLKEMNETIPLFNTRCYDDEEEEELSCYHDDGEESVWLLNERKGEELNRSMSPSVLTQAFLSEEYPLPHETYSMSHDSSDKSHDPSNSESLGGAVVSSDGKKRKKRRNRRRKGVAMRLSSLQTTLTQHIPTNNETGGKSPHVIPPTPFIKASLLHPSSRSAWKTDLITSKVSPSLKRTDDDNNNNNEKALAARAGLPTYKCVVNLRKKSDREKLSAKSCPECERWYKNNNDLYDNSSDQLQKTCRHRHLYLPPESDPTIWNIEFPDTAKVTESALEDDETECINDPT</sequence>
<comment type="subcellular location">
    <subcellularLocation>
        <location evidence="1">Nucleus</location>
    </subcellularLocation>
</comment>
<feature type="compositionally biased region" description="Polar residues" evidence="5">
    <location>
        <begin position="114"/>
        <end position="144"/>
    </location>
</feature>
<dbReference type="KEGG" id="aqu:109581418"/>
<feature type="coiled-coil region" evidence="4">
    <location>
        <begin position="18"/>
        <end position="45"/>
    </location>
</feature>